<dbReference type="Pfam" id="PF11887">
    <property type="entry name" value="Mce4_CUP1"/>
    <property type="match status" value="1"/>
</dbReference>
<evidence type="ECO:0000313" key="5">
    <source>
        <dbReference type="EMBL" id="MCX2940501.1"/>
    </source>
</evidence>
<feature type="compositionally biased region" description="Low complexity" evidence="1">
    <location>
        <begin position="420"/>
        <end position="434"/>
    </location>
</feature>
<reference evidence="5 6" key="1">
    <citation type="submission" date="2022-11" db="EMBL/GenBank/DDBJ databases">
        <title>Mycobacterium sp. nov.</title>
        <authorList>
            <person name="Papic B."/>
            <person name="Spicic S."/>
            <person name="Duvnjak S."/>
        </authorList>
    </citation>
    <scope>NUCLEOTIDE SEQUENCE [LARGE SCALE GENOMIC DNA]</scope>
    <source>
        <strain evidence="5 6">CVI_P4</strain>
    </source>
</reference>
<evidence type="ECO:0000259" key="4">
    <source>
        <dbReference type="Pfam" id="PF11887"/>
    </source>
</evidence>
<sequence>MSRHDEPRVHPAWWTAGLVIAIVLIGVLTAASFNGWFSPSVPVTLTSDRSGLVMEPGARVKMRGLEVGRVAGVTSSGGGATALNLKIDPEYIKDIPANVGAKIDSTTVFGAKFVDLVYPEHPTPQRLRAGQVLQSRNVTTEVNTVFDNLVTLLDRVDPAKLNAILSALGEGFRGQGPAIGEATSAANDVLLELNSRSETVRADWRSLKRFSDAYGAAASDILAAVDSFNTTAATLTDQASALDSLLVNVTGLARAGTTLVGSSKDNLVHDVNALEPTTELLMKYHASLTCLLVGAKWFIDNGGAKAEGGNGYSIVLDATLTWGQDPYRFPDNLPIVGAKGGPGGKPGCGSLPDVTKQFPVRQLVTNTGWGTGNDIRVNPGIGFPGWTNYFPVTRAVPEPPSLRNIGPPAPGPIPYPGAPPYGAQLYAPDGSPLYPGLPPAPPPGAPREPGPAPGSEPFSTPFPAQLQPTPLPPAPPAEPGPRP</sequence>
<dbReference type="InterPro" id="IPR024516">
    <property type="entry name" value="Mce_C"/>
</dbReference>
<name>A0ABT3SLV4_9MYCO</name>
<feature type="compositionally biased region" description="Pro residues" evidence="1">
    <location>
        <begin position="435"/>
        <end position="454"/>
    </location>
</feature>
<dbReference type="Pfam" id="PF02470">
    <property type="entry name" value="MlaD"/>
    <property type="match status" value="1"/>
</dbReference>
<proteinExistence type="predicted"/>
<evidence type="ECO:0000256" key="2">
    <source>
        <dbReference type="SAM" id="Phobius"/>
    </source>
</evidence>
<keyword evidence="2" id="KW-0472">Membrane</keyword>
<feature type="domain" description="Mammalian cell entry C-terminal" evidence="4">
    <location>
        <begin position="124"/>
        <end position="342"/>
    </location>
</feature>
<keyword evidence="6" id="KW-1185">Reference proteome</keyword>
<dbReference type="InterPro" id="IPR005693">
    <property type="entry name" value="Mce"/>
</dbReference>
<dbReference type="PANTHER" id="PTHR33371:SF19">
    <property type="entry name" value="MCE-FAMILY PROTEIN MCE4A"/>
    <property type="match status" value="1"/>
</dbReference>
<organism evidence="5 6">
    <name type="scientific">Mycobacterium pinniadriaticum</name>
    <dbReference type="NCBI Taxonomy" id="2994102"/>
    <lineage>
        <taxon>Bacteria</taxon>
        <taxon>Bacillati</taxon>
        <taxon>Actinomycetota</taxon>
        <taxon>Actinomycetes</taxon>
        <taxon>Mycobacteriales</taxon>
        <taxon>Mycobacteriaceae</taxon>
        <taxon>Mycobacterium</taxon>
    </lineage>
</organism>
<evidence type="ECO:0000259" key="3">
    <source>
        <dbReference type="Pfam" id="PF02470"/>
    </source>
</evidence>
<evidence type="ECO:0000256" key="1">
    <source>
        <dbReference type="SAM" id="MobiDB-lite"/>
    </source>
</evidence>
<feature type="compositionally biased region" description="Low complexity" evidence="1">
    <location>
        <begin position="455"/>
        <end position="468"/>
    </location>
</feature>
<feature type="compositionally biased region" description="Pro residues" evidence="1">
    <location>
        <begin position="469"/>
        <end position="483"/>
    </location>
</feature>
<dbReference type="RefSeq" id="WP_266000345.1">
    <property type="nucleotide sequence ID" value="NZ_JAPJDN010000041.1"/>
</dbReference>
<dbReference type="EMBL" id="JAPJDO010000041">
    <property type="protein sequence ID" value="MCX2940501.1"/>
    <property type="molecule type" value="Genomic_DNA"/>
</dbReference>
<keyword evidence="2" id="KW-1133">Transmembrane helix</keyword>
<comment type="caution">
    <text evidence="5">The sequence shown here is derived from an EMBL/GenBank/DDBJ whole genome shotgun (WGS) entry which is preliminary data.</text>
</comment>
<dbReference type="Proteomes" id="UP001300745">
    <property type="component" value="Unassembled WGS sequence"/>
</dbReference>
<feature type="region of interest" description="Disordered" evidence="1">
    <location>
        <begin position="401"/>
        <end position="483"/>
    </location>
</feature>
<dbReference type="NCBIfam" id="TIGR00996">
    <property type="entry name" value="Mtu_fam_mce"/>
    <property type="match status" value="1"/>
</dbReference>
<gene>
    <name evidence="5" type="ORF">ORI27_27795</name>
</gene>
<dbReference type="InterPro" id="IPR052336">
    <property type="entry name" value="MlaD_Phospholipid_Transporter"/>
</dbReference>
<evidence type="ECO:0000313" key="6">
    <source>
        <dbReference type="Proteomes" id="UP001300745"/>
    </source>
</evidence>
<dbReference type="InterPro" id="IPR003399">
    <property type="entry name" value="Mce/MlaD"/>
</dbReference>
<protein>
    <submittedName>
        <fullName evidence="5">MCE family protein</fullName>
    </submittedName>
</protein>
<feature type="compositionally biased region" description="Pro residues" evidence="1">
    <location>
        <begin position="407"/>
        <end position="419"/>
    </location>
</feature>
<feature type="transmembrane region" description="Helical" evidence="2">
    <location>
        <begin position="12"/>
        <end position="37"/>
    </location>
</feature>
<feature type="domain" description="Mce/MlaD" evidence="3">
    <location>
        <begin position="40"/>
        <end position="117"/>
    </location>
</feature>
<keyword evidence="2" id="KW-0812">Transmembrane</keyword>
<dbReference type="PANTHER" id="PTHR33371">
    <property type="entry name" value="INTERMEMBRANE PHOSPHOLIPID TRANSPORT SYSTEM BINDING PROTEIN MLAD-RELATED"/>
    <property type="match status" value="1"/>
</dbReference>
<accession>A0ABT3SLV4</accession>